<proteinExistence type="predicted"/>
<evidence type="ECO:0000256" key="1">
    <source>
        <dbReference type="SAM" id="Coils"/>
    </source>
</evidence>
<evidence type="ECO:0000313" key="4">
    <source>
        <dbReference type="Proteomes" id="UP001153714"/>
    </source>
</evidence>
<organism evidence="3 4">
    <name type="scientific">Diatraea saccharalis</name>
    <name type="common">sugarcane borer</name>
    <dbReference type="NCBI Taxonomy" id="40085"/>
    <lineage>
        <taxon>Eukaryota</taxon>
        <taxon>Metazoa</taxon>
        <taxon>Ecdysozoa</taxon>
        <taxon>Arthropoda</taxon>
        <taxon>Hexapoda</taxon>
        <taxon>Insecta</taxon>
        <taxon>Pterygota</taxon>
        <taxon>Neoptera</taxon>
        <taxon>Endopterygota</taxon>
        <taxon>Lepidoptera</taxon>
        <taxon>Glossata</taxon>
        <taxon>Ditrysia</taxon>
        <taxon>Pyraloidea</taxon>
        <taxon>Crambidae</taxon>
        <taxon>Crambinae</taxon>
        <taxon>Diatraea</taxon>
    </lineage>
</organism>
<feature type="coiled-coil region" evidence="1">
    <location>
        <begin position="24"/>
        <end position="51"/>
    </location>
</feature>
<dbReference type="EMBL" id="OU893335">
    <property type="protein sequence ID" value="CAG9791822.1"/>
    <property type="molecule type" value="Genomic_DNA"/>
</dbReference>
<reference evidence="3" key="1">
    <citation type="submission" date="2021-12" db="EMBL/GenBank/DDBJ databases">
        <authorList>
            <person name="King R."/>
        </authorList>
    </citation>
    <scope>NUCLEOTIDE SEQUENCE</scope>
</reference>
<reference evidence="3" key="2">
    <citation type="submission" date="2022-10" db="EMBL/GenBank/DDBJ databases">
        <authorList>
            <consortium name="ENA_rothamsted_submissions"/>
            <consortium name="culmorum"/>
            <person name="King R."/>
        </authorList>
    </citation>
    <scope>NUCLEOTIDE SEQUENCE</scope>
</reference>
<name>A0A9N9R8L0_9NEOP</name>
<gene>
    <name evidence="3" type="ORF">DIATSA_LOCUS9411</name>
</gene>
<dbReference type="OrthoDB" id="7436381at2759"/>
<dbReference type="AlphaFoldDB" id="A0A9N9R8L0"/>
<dbReference type="Pfam" id="PF25298">
    <property type="entry name" value="Baculo_FP_2nd"/>
    <property type="match status" value="1"/>
</dbReference>
<protein>
    <recommendedName>
        <fullName evidence="2">FP protein C-terminal domain-containing protein</fullName>
    </recommendedName>
</protein>
<evidence type="ECO:0000259" key="2">
    <source>
        <dbReference type="Pfam" id="PF25298"/>
    </source>
</evidence>
<sequence>MLETEHLSLQDFKQELMSMLNSWKAEQQTTLSKLITEIDALKTQCTEIQKTNAEIDNTLTFLNTQHEEMKVKVERLVVEKNLNREYIISMEKQLEELQQRSRSAAIEIRDVPGTSQESESDLIATVKKLATTLDITITDHDIRDIYRRPGKPGAIKAIVAEFNSVQMKDAFIRSARGFNKDKQISQKLNYGHIGISGEIKPIFVDEYLSYSTRRLLFRAREFAKAQGYKFCWVAGGKVLLRRDSNAKFIHIRTEQCLFNLLIPT</sequence>
<feature type="domain" description="FP protein C-terminal" evidence="2">
    <location>
        <begin position="211"/>
        <end position="259"/>
    </location>
</feature>
<keyword evidence="4" id="KW-1185">Reference proteome</keyword>
<accession>A0A9N9R8L0</accession>
<keyword evidence="1" id="KW-0175">Coiled coil</keyword>
<dbReference type="Proteomes" id="UP001153714">
    <property type="component" value="Chromosome 4"/>
</dbReference>
<evidence type="ECO:0000313" key="3">
    <source>
        <dbReference type="EMBL" id="CAG9791822.1"/>
    </source>
</evidence>
<dbReference type="InterPro" id="IPR057251">
    <property type="entry name" value="FP_C"/>
</dbReference>